<evidence type="ECO:0000256" key="7">
    <source>
        <dbReference type="ARBA" id="ARBA00022840"/>
    </source>
</evidence>
<dbReference type="InterPro" id="IPR004358">
    <property type="entry name" value="Sig_transdc_His_kin-like_C"/>
</dbReference>
<evidence type="ECO:0000256" key="9">
    <source>
        <dbReference type="SAM" id="MobiDB-lite"/>
    </source>
</evidence>
<evidence type="ECO:0000256" key="6">
    <source>
        <dbReference type="ARBA" id="ARBA00022777"/>
    </source>
</evidence>
<evidence type="ECO:0000256" key="4">
    <source>
        <dbReference type="ARBA" id="ARBA00022679"/>
    </source>
</evidence>
<evidence type="ECO:0000313" key="13">
    <source>
        <dbReference type="Proteomes" id="UP001484239"/>
    </source>
</evidence>
<keyword evidence="10" id="KW-0812">Transmembrane</keyword>
<feature type="transmembrane region" description="Helical" evidence="10">
    <location>
        <begin position="212"/>
        <end position="234"/>
    </location>
</feature>
<dbReference type="SUPFAM" id="SSF47384">
    <property type="entry name" value="Homodimeric domain of signal transducing histidine kinase"/>
    <property type="match status" value="1"/>
</dbReference>
<dbReference type="RefSeq" id="WP_405275162.1">
    <property type="nucleotide sequence ID" value="NZ_JBBHLI010000002.1"/>
</dbReference>
<evidence type="ECO:0000256" key="8">
    <source>
        <dbReference type="ARBA" id="ARBA00023012"/>
    </source>
</evidence>
<evidence type="ECO:0000256" key="3">
    <source>
        <dbReference type="ARBA" id="ARBA00022553"/>
    </source>
</evidence>
<dbReference type="PANTHER" id="PTHR43065">
    <property type="entry name" value="SENSOR HISTIDINE KINASE"/>
    <property type="match status" value="1"/>
</dbReference>
<evidence type="ECO:0000256" key="1">
    <source>
        <dbReference type="ARBA" id="ARBA00000085"/>
    </source>
</evidence>
<gene>
    <name evidence="12" type="ORF">WI372_04895</name>
</gene>
<keyword evidence="13" id="KW-1185">Reference proteome</keyword>
<sequence length="460" mass="49528">MTNSTLPEGLGRSRRWVRWGLLLTPLTFAVALLASAWGGYRSAKGAMEALQRGQAEMLAGSFRGGLIGTWERGQVQGSDRFRPLPPDRAPLLGDSADAVPGPAEGPVRRPIPSDREVMAVLDSVVADRAEAGLRWAGFLSPDDEVLVEGGARLSGPLQVPSRPDRPALVRVGERVRSFFIPPGDDGASRPTLVLEFEPVIARSMVSSAVRSLVLAAVVAGLLTVAGLGLLRLSLRFEAAERRMEERRRLALLGEMSAVLAHEIRNPLASLKGHAQLLVERLADTPNERRRAERVVGEATRLEALTTDLLDFAGSGPLHLEEVDPIETVRVSATEAAPEVVIPMSTQTAPERWPLDTRRLRQALVNLVRNAAQASPDGPPPEITVATEAGRLVIEVRDHGAGLPPGQEDRIFDPFFTTRTTGTGLGLAVTRRIAELHGGELTASNAEGGGARFRLEFPRRS</sequence>
<keyword evidence="10" id="KW-1133">Transmembrane helix</keyword>
<dbReference type="InterPro" id="IPR036890">
    <property type="entry name" value="HATPase_C_sf"/>
</dbReference>
<keyword evidence="3" id="KW-0597">Phosphoprotein</keyword>
<dbReference type="InterPro" id="IPR036097">
    <property type="entry name" value="HisK_dim/P_sf"/>
</dbReference>
<dbReference type="PRINTS" id="PR00344">
    <property type="entry name" value="BCTRLSENSOR"/>
</dbReference>
<keyword evidence="5" id="KW-0547">Nucleotide-binding</keyword>
<dbReference type="Proteomes" id="UP001484239">
    <property type="component" value="Unassembled WGS sequence"/>
</dbReference>
<keyword evidence="7" id="KW-0067">ATP-binding</keyword>
<dbReference type="SUPFAM" id="SSF55874">
    <property type="entry name" value="ATPase domain of HSP90 chaperone/DNA topoisomerase II/histidine kinase"/>
    <property type="match status" value="1"/>
</dbReference>
<dbReference type="PROSITE" id="PS50109">
    <property type="entry name" value="HIS_KIN"/>
    <property type="match status" value="1"/>
</dbReference>
<dbReference type="Gene3D" id="1.10.287.130">
    <property type="match status" value="1"/>
</dbReference>
<keyword evidence="8" id="KW-0902">Two-component regulatory system</keyword>
<feature type="domain" description="Histidine kinase" evidence="11">
    <location>
        <begin position="258"/>
        <end position="460"/>
    </location>
</feature>
<evidence type="ECO:0000256" key="5">
    <source>
        <dbReference type="ARBA" id="ARBA00022741"/>
    </source>
</evidence>
<reference evidence="12 13" key="1">
    <citation type="submission" date="2024-02" db="EMBL/GenBank/DDBJ databases">
        <title>A novel Gemmatimonadota bacterium.</title>
        <authorList>
            <person name="Du Z.-J."/>
            <person name="Ye Y.-Q."/>
        </authorList>
    </citation>
    <scope>NUCLEOTIDE SEQUENCE [LARGE SCALE GENOMIC DNA]</scope>
    <source>
        <strain evidence="12 13">DH-20</strain>
    </source>
</reference>
<dbReference type="CDD" id="cd00082">
    <property type="entry name" value="HisKA"/>
    <property type="match status" value="1"/>
</dbReference>
<keyword evidence="4" id="KW-0808">Transferase</keyword>
<evidence type="ECO:0000313" key="12">
    <source>
        <dbReference type="EMBL" id="MEK9500305.1"/>
    </source>
</evidence>
<dbReference type="Gene3D" id="3.30.565.10">
    <property type="entry name" value="Histidine kinase-like ATPase, C-terminal domain"/>
    <property type="match status" value="1"/>
</dbReference>
<accession>A0ABU9E8P3</accession>
<dbReference type="InterPro" id="IPR005467">
    <property type="entry name" value="His_kinase_dom"/>
</dbReference>
<evidence type="ECO:0000256" key="2">
    <source>
        <dbReference type="ARBA" id="ARBA00012438"/>
    </source>
</evidence>
<protein>
    <recommendedName>
        <fullName evidence="2">histidine kinase</fullName>
        <ecNumber evidence="2">2.7.13.3</ecNumber>
    </recommendedName>
</protein>
<dbReference type="EC" id="2.7.13.3" evidence="2"/>
<feature type="region of interest" description="Disordered" evidence="9">
    <location>
        <begin position="77"/>
        <end position="110"/>
    </location>
</feature>
<proteinExistence type="predicted"/>
<dbReference type="Pfam" id="PF02518">
    <property type="entry name" value="HATPase_c"/>
    <property type="match status" value="1"/>
</dbReference>
<dbReference type="CDD" id="cd00075">
    <property type="entry name" value="HATPase"/>
    <property type="match status" value="1"/>
</dbReference>
<keyword evidence="6 12" id="KW-0418">Kinase</keyword>
<dbReference type="EMBL" id="JBBHLI010000002">
    <property type="protein sequence ID" value="MEK9500305.1"/>
    <property type="molecule type" value="Genomic_DNA"/>
</dbReference>
<keyword evidence="10" id="KW-0472">Membrane</keyword>
<evidence type="ECO:0000259" key="11">
    <source>
        <dbReference type="PROSITE" id="PS50109"/>
    </source>
</evidence>
<evidence type="ECO:0000256" key="10">
    <source>
        <dbReference type="SAM" id="Phobius"/>
    </source>
</evidence>
<comment type="catalytic activity">
    <reaction evidence="1">
        <text>ATP + protein L-histidine = ADP + protein N-phospho-L-histidine.</text>
        <dbReference type="EC" id="2.7.13.3"/>
    </reaction>
</comment>
<dbReference type="InterPro" id="IPR003661">
    <property type="entry name" value="HisK_dim/P_dom"/>
</dbReference>
<dbReference type="GO" id="GO:0016301">
    <property type="term" value="F:kinase activity"/>
    <property type="evidence" value="ECO:0007669"/>
    <property type="project" value="UniProtKB-KW"/>
</dbReference>
<comment type="caution">
    <text evidence="12">The sequence shown here is derived from an EMBL/GenBank/DDBJ whole genome shotgun (WGS) entry which is preliminary data.</text>
</comment>
<dbReference type="SMART" id="SM00387">
    <property type="entry name" value="HATPase_c"/>
    <property type="match status" value="1"/>
</dbReference>
<dbReference type="InterPro" id="IPR003594">
    <property type="entry name" value="HATPase_dom"/>
</dbReference>
<organism evidence="12 13">
    <name type="scientific">Gaopeijia maritima</name>
    <dbReference type="NCBI Taxonomy" id="3119007"/>
    <lineage>
        <taxon>Bacteria</taxon>
        <taxon>Pseudomonadati</taxon>
        <taxon>Gemmatimonadota</taxon>
        <taxon>Longimicrobiia</taxon>
        <taxon>Gaopeijiales</taxon>
        <taxon>Gaopeijiaceae</taxon>
        <taxon>Gaopeijia</taxon>
    </lineage>
</organism>
<dbReference type="SMART" id="SM00388">
    <property type="entry name" value="HisKA"/>
    <property type="match status" value="1"/>
</dbReference>
<feature type="transmembrane region" description="Helical" evidence="10">
    <location>
        <begin position="16"/>
        <end position="37"/>
    </location>
</feature>
<dbReference type="PANTHER" id="PTHR43065:SF10">
    <property type="entry name" value="PEROXIDE STRESS-ACTIVATED HISTIDINE KINASE MAK3"/>
    <property type="match status" value="1"/>
</dbReference>
<name>A0ABU9E8P3_9BACT</name>
<dbReference type="Pfam" id="PF00512">
    <property type="entry name" value="HisKA"/>
    <property type="match status" value="1"/>
</dbReference>